<organism evidence="1 3">
    <name type="scientific">Candidatus Chlorohelix allophototropha</name>
    <dbReference type="NCBI Taxonomy" id="3003348"/>
    <lineage>
        <taxon>Bacteria</taxon>
        <taxon>Bacillati</taxon>
        <taxon>Chloroflexota</taxon>
        <taxon>Chloroflexia</taxon>
        <taxon>Candidatus Chloroheliales</taxon>
        <taxon>Candidatus Chloroheliaceae</taxon>
        <taxon>Candidatus Chlorohelix</taxon>
    </lineage>
</organism>
<evidence type="ECO:0000313" key="1">
    <source>
        <dbReference type="EMBL" id="NWJ48628.1"/>
    </source>
</evidence>
<dbReference type="Proteomes" id="UP000521676">
    <property type="component" value="Unassembled WGS sequence"/>
</dbReference>
<dbReference type="RefSeq" id="WP_341470463.1">
    <property type="nucleotide sequence ID" value="NZ_CP128400.1"/>
</dbReference>
<proteinExistence type="predicted"/>
<dbReference type="AlphaFoldDB" id="A0A8T7M8Y4"/>
<evidence type="ECO:0000313" key="2">
    <source>
        <dbReference type="EMBL" id="WJW68558.1"/>
    </source>
</evidence>
<evidence type="ECO:0000313" key="4">
    <source>
        <dbReference type="Proteomes" id="UP001431572"/>
    </source>
</evidence>
<evidence type="ECO:0000313" key="3">
    <source>
        <dbReference type="Proteomes" id="UP000521676"/>
    </source>
</evidence>
<gene>
    <name evidence="1" type="ORF">HXX08_22440</name>
    <name evidence="2" type="ORF">OZ401_004172</name>
</gene>
<reference evidence="1 3" key="1">
    <citation type="submission" date="2020-06" db="EMBL/GenBank/DDBJ databases">
        <title>Anoxygenic phototrophic Chloroflexota member uses a Type I reaction center.</title>
        <authorList>
            <person name="Tsuji J.M."/>
            <person name="Shaw N.A."/>
            <person name="Nagashima S."/>
            <person name="Venkiteswaran J."/>
            <person name="Schiff S.L."/>
            <person name="Hanada S."/>
            <person name="Tank M."/>
            <person name="Neufeld J.D."/>
        </authorList>
    </citation>
    <scope>NUCLEOTIDE SEQUENCE [LARGE SCALE GENOMIC DNA]</scope>
    <source>
        <strain evidence="1">L227-S17</strain>
    </source>
</reference>
<reference evidence="2" key="2">
    <citation type="journal article" date="2024" name="Nature">
        <title>Anoxygenic phototroph of the Chloroflexota uses a type I reaction centre.</title>
        <authorList>
            <person name="Tsuji J.M."/>
            <person name="Shaw N.A."/>
            <person name="Nagashima S."/>
            <person name="Venkiteswaran J.J."/>
            <person name="Schiff S.L."/>
            <person name="Watanabe T."/>
            <person name="Fukui M."/>
            <person name="Hanada S."/>
            <person name="Tank M."/>
            <person name="Neufeld J.D."/>
        </authorList>
    </citation>
    <scope>NUCLEOTIDE SEQUENCE</scope>
    <source>
        <strain evidence="2">L227-S17</strain>
    </source>
</reference>
<keyword evidence="4" id="KW-1185">Reference proteome</keyword>
<dbReference type="EMBL" id="CP128400">
    <property type="protein sequence ID" value="WJW68558.1"/>
    <property type="molecule type" value="Genomic_DNA"/>
</dbReference>
<protein>
    <submittedName>
        <fullName evidence="1">Uncharacterized protein</fullName>
    </submittedName>
</protein>
<dbReference type="Proteomes" id="UP001431572">
    <property type="component" value="Chromosome 2"/>
</dbReference>
<sequence>MAANVKPDAKLEKLLSLKAAPREQALYAVELLKSERKRQTLEAALRALTDYPLPEARPALLALYRRYEADGTKLDSGAFLRATILKALHTLAVAEDLPLLERAACTYEKMPSLHDAQGAHLRAAALKVLFEVDETIAAFHCTRLLADPETSRMSGEPALTAVKLLAMQHNLLPLYYYAIQEGEKIAEITAECLRSLTRLPVALVDLLVQKYGALGNEALLIGLFDLLLTHVEGSHFHPFLLNFLAVTRHYDLYRYLALGIVAGDSEDLLKEMLAASKTGRDKRKTEILREVLLLYRHQNPAIRAAINELLKPAPPLKQP</sequence>
<dbReference type="EMBL" id="JACATZ010000003">
    <property type="protein sequence ID" value="NWJ48628.1"/>
    <property type="molecule type" value="Genomic_DNA"/>
</dbReference>
<name>A0A8T7M8Y4_9CHLR</name>
<accession>A0A8T7M8Y4</accession>